<dbReference type="InterPro" id="IPR022634">
    <property type="entry name" value="DNA_polIII_beta_N"/>
</dbReference>
<keyword evidence="4" id="KW-0808">Transferase</keyword>
<evidence type="ECO:0000256" key="4">
    <source>
        <dbReference type="ARBA" id="ARBA00022679"/>
    </source>
</evidence>
<sequence>MKFQVEKSAFSDAVSWAARTLPTRPATPTLAGLLIEADKGELHLSSFDFATSAKSMVAAEVYNPGRVLVNGRILADIVKALPNKPIIIEVTGARVELTCDRSNFLLPTIPDNDYPALPDLPTHGGTIPTQIFAEAVTMVATAAGIDSTLPMLTGIKVEIVGNSLTFAATDRYRLAVKEISWNPDSPNMEINALVPAKNLADAARTLTGENIRLTFSASDDGEKLIGIEAANKKMTSRLLDAEFPKYRTLLPTESSTIVTLNTQSLADSVKRVALVADRNSPVRCSFQDGEVVLTAGAGDDPTATEVVECEIDGDGLDIAFNHQYLIDGLNALGTESTQLMFTSPNRPAVLAAAGEKEPSYRYLLMPVRLG</sequence>
<keyword evidence="3" id="KW-0963">Cytoplasm</keyword>
<evidence type="ECO:0000256" key="8">
    <source>
        <dbReference type="ARBA" id="ARBA00023125"/>
    </source>
</evidence>
<evidence type="ECO:0000259" key="10">
    <source>
        <dbReference type="Pfam" id="PF02767"/>
    </source>
</evidence>
<organism evidence="12">
    <name type="scientific">freshwater metagenome</name>
    <dbReference type="NCBI Taxonomy" id="449393"/>
    <lineage>
        <taxon>unclassified sequences</taxon>
        <taxon>metagenomes</taxon>
        <taxon>ecological metagenomes</taxon>
    </lineage>
</organism>
<dbReference type="InterPro" id="IPR001001">
    <property type="entry name" value="DNA_polIII_beta"/>
</dbReference>
<dbReference type="FunFam" id="3.10.150.10:FF:000005">
    <property type="entry name" value="Beta sliding clamp"/>
    <property type="match status" value="1"/>
</dbReference>
<evidence type="ECO:0000256" key="5">
    <source>
        <dbReference type="ARBA" id="ARBA00022695"/>
    </source>
</evidence>
<reference evidence="12" key="1">
    <citation type="submission" date="2020-05" db="EMBL/GenBank/DDBJ databases">
        <authorList>
            <person name="Chiriac C."/>
            <person name="Salcher M."/>
            <person name="Ghai R."/>
            <person name="Kavagutti S V."/>
        </authorList>
    </citation>
    <scope>NUCLEOTIDE SEQUENCE</scope>
</reference>
<dbReference type="AlphaFoldDB" id="A0A6J6DUE6"/>
<dbReference type="EMBL" id="CAEZTT010000001">
    <property type="protein sequence ID" value="CAB4566555.1"/>
    <property type="molecule type" value="Genomic_DNA"/>
</dbReference>
<keyword evidence="8" id="KW-0238">DNA-binding</keyword>
<dbReference type="InterPro" id="IPR046938">
    <property type="entry name" value="DNA_clamp_sf"/>
</dbReference>
<dbReference type="PIRSF" id="PIRSF000804">
    <property type="entry name" value="DNA_pol_III_b"/>
    <property type="match status" value="1"/>
</dbReference>
<dbReference type="GO" id="GO:0003887">
    <property type="term" value="F:DNA-directed DNA polymerase activity"/>
    <property type="evidence" value="ECO:0007669"/>
    <property type="project" value="UniProtKB-KW"/>
</dbReference>
<dbReference type="InterPro" id="IPR022635">
    <property type="entry name" value="DNA_polIII_beta_C"/>
</dbReference>
<dbReference type="Pfam" id="PF00712">
    <property type="entry name" value="DNA_pol3_beta"/>
    <property type="match status" value="1"/>
</dbReference>
<accession>A0A6J6DUE6</accession>
<comment type="subcellular location">
    <subcellularLocation>
        <location evidence="1">Cytoplasm</location>
    </subcellularLocation>
</comment>
<keyword evidence="7" id="KW-0239">DNA-directed DNA polymerase</keyword>
<dbReference type="GO" id="GO:0005737">
    <property type="term" value="C:cytoplasm"/>
    <property type="evidence" value="ECO:0007669"/>
    <property type="project" value="UniProtKB-SubCell"/>
</dbReference>
<feature type="domain" description="DNA polymerase III beta sliding clamp N-terminal" evidence="9">
    <location>
        <begin position="1"/>
        <end position="118"/>
    </location>
</feature>
<dbReference type="Gene3D" id="3.10.150.10">
    <property type="entry name" value="DNA Polymerase III, subunit A, domain 2"/>
    <property type="match status" value="3"/>
</dbReference>
<name>A0A6J6DUE6_9ZZZZ</name>
<dbReference type="Pfam" id="PF02767">
    <property type="entry name" value="DNA_pol3_beta_2"/>
    <property type="match status" value="1"/>
</dbReference>
<gene>
    <name evidence="12" type="ORF">UFOPK1726_00022</name>
</gene>
<protein>
    <submittedName>
        <fullName evidence="12">Unannotated protein</fullName>
    </submittedName>
</protein>
<dbReference type="PANTHER" id="PTHR30478">
    <property type="entry name" value="DNA POLYMERASE III SUBUNIT BETA"/>
    <property type="match status" value="1"/>
</dbReference>
<evidence type="ECO:0000256" key="7">
    <source>
        <dbReference type="ARBA" id="ARBA00022932"/>
    </source>
</evidence>
<evidence type="ECO:0000256" key="6">
    <source>
        <dbReference type="ARBA" id="ARBA00022705"/>
    </source>
</evidence>
<keyword evidence="5" id="KW-0548">Nucleotidyltransferase</keyword>
<dbReference type="GO" id="GO:0006271">
    <property type="term" value="P:DNA strand elongation involved in DNA replication"/>
    <property type="evidence" value="ECO:0007669"/>
    <property type="project" value="TreeGrafter"/>
</dbReference>
<dbReference type="SUPFAM" id="SSF55979">
    <property type="entry name" value="DNA clamp"/>
    <property type="match status" value="3"/>
</dbReference>
<dbReference type="NCBIfam" id="TIGR00663">
    <property type="entry name" value="dnan"/>
    <property type="match status" value="1"/>
</dbReference>
<feature type="domain" description="DNA polymerase III beta sliding clamp C-terminal" evidence="11">
    <location>
        <begin position="247"/>
        <end position="368"/>
    </location>
</feature>
<dbReference type="GO" id="GO:0008408">
    <property type="term" value="F:3'-5' exonuclease activity"/>
    <property type="evidence" value="ECO:0007669"/>
    <property type="project" value="InterPro"/>
</dbReference>
<evidence type="ECO:0000256" key="2">
    <source>
        <dbReference type="ARBA" id="ARBA00010752"/>
    </source>
</evidence>
<evidence type="ECO:0000256" key="1">
    <source>
        <dbReference type="ARBA" id="ARBA00004496"/>
    </source>
</evidence>
<keyword evidence="6" id="KW-0235">DNA replication</keyword>
<proteinExistence type="inferred from homology"/>
<dbReference type="Pfam" id="PF02768">
    <property type="entry name" value="DNA_pol3_beta_3"/>
    <property type="match status" value="1"/>
</dbReference>
<dbReference type="GO" id="GO:0009360">
    <property type="term" value="C:DNA polymerase III complex"/>
    <property type="evidence" value="ECO:0007669"/>
    <property type="project" value="InterPro"/>
</dbReference>
<dbReference type="InterPro" id="IPR022637">
    <property type="entry name" value="DNA_polIII_beta_cen"/>
</dbReference>
<comment type="similarity">
    <text evidence="2">Belongs to the beta sliding clamp family.</text>
</comment>
<dbReference type="SMART" id="SM00480">
    <property type="entry name" value="POL3Bc"/>
    <property type="match status" value="1"/>
</dbReference>
<dbReference type="PANTHER" id="PTHR30478:SF0">
    <property type="entry name" value="BETA SLIDING CLAMP"/>
    <property type="match status" value="1"/>
</dbReference>
<dbReference type="GO" id="GO:0003677">
    <property type="term" value="F:DNA binding"/>
    <property type="evidence" value="ECO:0007669"/>
    <property type="project" value="UniProtKB-KW"/>
</dbReference>
<evidence type="ECO:0000259" key="11">
    <source>
        <dbReference type="Pfam" id="PF02768"/>
    </source>
</evidence>
<evidence type="ECO:0000259" key="9">
    <source>
        <dbReference type="Pfam" id="PF00712"/>
    </source>
</evidence>
<evidence type="ECO:0000256" key="3">
    <source>
        <dbReference type="ARBA" id="ARBA00022490"/>
    </source>
</evidence>
<feature type="domain" description="DNA polymerase III beta sliding clamp central" evidence="10">
    <location>
        <begin position="126"/>
        <end position="245"/>
    </location>
</feature>
<evidence type="ECO:0000313" key="12">
    <source>
        <dbReference type="EMBL" id="CAB4566555.1"/>
    </source>
</evidence>
<dbReference type="CDD" id="cd00140">
    <property type="entry name" value="beta_clamp"/>
    <property type="match status" value="1"/>
</dbReference>